<dbReference type="Pfam" id="PF13677">
    <property type="entry name" value="MotB_plug"/>
    <property type="match status" value="1"/>
</dbReference>
<keyword evidence="3 5" id="KW-0472">Membrane</keyword>
<feature type="transmembrane region" description="Helical" evidence="5">
    <location>
        <begin position="30"/>
        <end position="49"/>
    </location>
</feature>
<dbReference type="Gene3D" id="3.30.1330.60">
    <property type="entry name" value="OmpA-like domain"/>
    <property type="match status" value="1"/>
</dbReference>
<evidence type="ECO:0000256" key="2">
    <source>
        <dbReference type="ARBA" id="ARBA00022692"/>
    </source>
</evidence>
<dbReference type="Proteomes" id="UP001205601">
    <property type="component" value="Unassembled WGS sequence"/>
</dbReference>
<dbReference type="PANTHER" id="PTHR30329:SF21">
    <property type="entry name" value="LIPOPROTEIN YIAD-RELATED"/>
    <property type="match status" value="1"/>
</dbReference>
<keyword evidence="5" id="KW-1133">Transmembrane helix</keyword>
<evidence type="ECO:0000256" key="5">
    <source>
        <dbReference type="SAM" id="Phobius"/>
    </source>
</evidence>
<name>A0ABT2NS06_9RHOB</name>
<evidence type="ECO:0000313" key="8">
    <source>
        <dbReference type="Proteomes" id="UP001205601"/>
    </source>
</evidence>
<evidence type="ECO:0000259" key="6">
    <source>
        <dbReference type="Pfam" id="PF13677"/>
    </source>
</evidence>
<dbReference type="PANTHER" id="PTHR30329">
    <property type="entry name" value="STATOR ELEMENT OF FLAGELLAR MOTOR COMPLEX"/>
    <property type="match status" value="1"/>
</dbReference>
<dbReference type="InterPro" id="IPR050330">
    <property type="entry name" value="Bact_OuterMem_StrucFunc"/>
</dbReference>
<evidence type="ECO:0000256" key="1">
    <source>
        <dbReference type="ARBA" id="ARBA00004370"/>
    </source>
</evidence>
<keyword evidence="2 5" id="KW-0812">Transmembrane</keyword>
<reference evidence="8" key="1">
    <citation type="submission" date="2023-07" db="EMBL/GenBank/DDBJ databases">
        <title>Defluviimonas sediminis sp. nov., isolated from mangrove sediment.</title>
        <authorList>
            <person name="Liu L."/>
            <person name="Li J."/>
            <person name="Huang Y."/>
            <person name="Pan J."/>
            <person name="Li M."/>
        </authorList>
    </citation>
    <scope>NUCLEOTIDE SEQUENCE [LARGE SCALE GENOMIC DNA]</scope>
    <source>
        <strain evidence="8">FT324</strain>
    </source>
</reference>
<dbReference type="InterPro" id="IPR036737">
    <property type="entry name" value="OmpA-like_sf"/>
</dbReference>
<keyword evidence="8" id="KW-1185">Reference proteome</keyword>
<sequence length="283" mass="30697">MAGRNDAAPVIIKRKKVVNGGGHHGGAWKVAYADFVTAMMAFFMLMWLLNATTEKQRKGIADYFSPTIPLSRISGGGDGSFGGESVFSEDQIAQNGTGASSLKPSDEHQALGQTGTETQDETEESGKFSEHAREIEEALMGLGGESAVMDNLLRHVQTRLTDEGLVVEISDLEDEPLFVARTDDPTELAGALVEVVAEVFGLVENPIAVNGHIASLPEVLIEDPSWDLSTSRAMRVRQMLEDEGLAGSRLARVTGHADRKHAYRNPMAVRNNRIELILIRSDI</sequence>
<feature type="domain" description="Motility protein B-like N-terminal" evidence="6">
    <location>
        <begin position="14"/>
        <end position="66"/>
    </location>
</feature>
<feature type="region of interest" description="Disordered" evidence="4">
    <location>
        <begin position="95"/>
        <end position="130"/>
    </location>
</feature>
<proteinExistence type="predicted"/>
<comment type="subcellular location">
    <subcellularLocation>
        <location evidence="1">Membrane</location>
    </subcellularLocation>
</comment>
<evidence type="ECO:0000256" key="3">
    <source>
        <dbReference type="ARBA" id="ARBA00023136"/>
    </source>
</evidence>
<protein>
    <submittedName>
        <fullName evidence="7">OmpA family protein</fullName>
    </submittedName>
</protein>
<dbReference type="SUPFAM" id="SSF103088">
    <property type="entry name" value="OmpA-like"/>
    <property type="match status" value="1"/>
</dbReference>
<comment type="caution">
    <text evidence="7">The sequence shown here is derived from an EMBL/GenBank/DDBJ whole genome shotgun (WGS) entry which is preliminary data.</text>
</comment>
<dbReference type="RefSeq" id="WP_261497644.1">
    <property type="nucleotide sequence ID" value="NZ_JAOCQF010000006.1"/>
</dbReference>
<evidence type="ECO:0000313" key="7">
    <source>
        <dbReference type="EMBL" id="MCT8331736.1"/>
    </source>
</evidence>
<gene>
    <name evidence="7" type="ORF">N5I32_19645</name>
</gene>
<dbReference type="InterPro" id="IPR025713">
    <property type="entry name" value="MotB-like_N_dom"/>
</dbReference>
<organism evidence="7 8">
    <name type="scientific">Albidovulum sediminis</name>
    <dbReference type="NCBI Taxonomy" id="3066345"/>
    <lineage>
        <taxon>Bacteria</taxon>
        <taxon>Pseudomonadati</taxon>
        <taxon>Pseudomonadota</taxon>
        <taxon>Alphaproteobacteria</taxon>
        <taxon>Rhodobacterales</taxon>
        <taxon>Paracoccaceae</taxon>
        <taxon>Albidovulum</taxon>
    </lineage>
</organism>
<evidence type="ECO:0000256" key="4">
    <source>
        <dbReference type="SAM" id="MobiDB-lite"/>
    </source>
</evidence>
<dbReference type="EMBL" id="JAOCQF010000006">
    <property type="protein sequence ID" value="MCT8331736.1"/>
    <property type="molecule type" value="Genomic_DNA"/>
</dbReference>
<accession>A0ABT2NS06</accession>